<evidence type="ECO:0000313" key="4">
    <source>
        <dbReference type="Proteomes" id="UP000430146"/>
    </source>
</evidence>
<protein>
    <recommendedName>
        <fullName evidence="2">SGNH hydrolase-type esterase domain-containing protein</fullName>
    </recommendedName>
</protein>
<keyword evidence="4" id="KW-1185">Reference proteome</keyword>
<dbReference type="RefSeq" id="WP_159230769.1">
    <property type="nucleotide sequence ID" value="NZ_CACSIP010000017.1"/>
</dbReference>
<keyword evidence="1" id="KW-0732">Signal</keyword>
<feature type="chain" id="PRO_5024918458" description="SGNH hydrolase-type esterase domain-containing protein" evidence="1">
    <location>
        <begin position="23"/>
        <end position="234"/>
    </location>
</feature>
<evidence type="ECO:0000259" key="2">
    <source>
        <dbReference type="Pfam" id="PF13472"/>
    </source>
</evidence>
<dbReference type="Gene3D" id="3.40.50.1110">
    <property type="entry name" value="SGNH hydrolase"/>
    <property type="match status" value="1"/>
</dbReference>
<dbReference type="InterPro" id="IPR013830">
    <property type="entry name" value="SGNH_hydro"/>
</dbReference>
<feature type="domain" description="SGNH hydrolase-type esterase" evidence="2">
    <location>
        <begin position="42"/>
        <end position="211"/>
    </location>
</feature>
<gene>
    <name evidence="3" type="ORF">AELLOGFF_04152</name>
</gene>
<dbReference type="PANTHER" id="PTHR43784:SF2">
    <property type="entry name" value="GDSL-LIKE LIPASE_ACYLHYDROLASE, PUTATIVE (AFU_ORTHOLOGUE AFUA_2G00820)-RELATED"/>
    <property type="match status" value="1"/>
</dbReference>
<dbReference type="CDD" id="cd00229">
    <property type="entry name" value="SGNH_hydrolase"/>
    <property type="match status" value="1"/>
</dbReference>
<reference evidence="3 4" key="1">
    <citation type="submission" date="2019-11" db="EMBL/GenBank/DDBJ databases">
        <authorList>
            <person name="Holert J."/>
        </authorList>
    </citation>
    <scope>NUCLEOTIDE SEQUENCE [LARGE SCALE GENOMIC DNA]</scope>
    <source>
        <strain evidence="3">BC8_1</strain>
    </source>
</reference>
<dbReference type="InterPro" id="IPR053140">
    <property type="entry name" value="GDSL_Rv0518-like"/>
</dbReference>
<dbReference type="OrthoDB" id="8215557at2"/>
<dbReference type="InterPro" id="IPR054624">
    <property type="entry name" value="GDSL_Rv0518"/>
</dbReference>
<dbReference type="NCBIfam" id="NF045548">
    <property type="entry name" value="GDSL_lipase"/>
    <property type="match status" value="1"/>
</dbReference>
<name>A0A5S9QNI7_MYCVN</name>
<organism evidence="3 4">
    <name type="scientific">Mycolicibacterium vanbaalenii</name>
    <name type="common">Mycobacterium vanbaalenii</name>
    <dbReference type="NCBI Taxonomy" id="110539"/>
    <lineage>
        <taxon>Bacteria</taxon>
        <taxon>Bacillati</taxon>
        <taxon>Actinomycetota</taxon>
        <taxon>Actinomycetes</taxon>
        <taxon>Mycobacteriales</taxon>
        <taxon>Mycobacteriaceae</taxon>
        <taxon>Mycolicibacterium</taxon>
    </lineage>
</organism>
<sequence length="234" mass="24948">MSRLLTLVLAAAVSFGAFTAHAPVLRHHDVRLTDFAVNRISVIGDSYTTGDDDGGIGAKGWPPQVWRALTQHGIAVTPTVAAEGGAGYCTRGNRGSVYEDLTVRAVKPTDALVVFFGSRNDIDVDPTRLSIAMYGTLKMARQIAHSAKFLVIGPPWPTADPPPAITRIRDVLGYQSELAGATFVDPIAARWFVDQPGLIGADGVHPTDAGHTYMAEKLAPLIGAALNPAWRRGR</sequence>
<dbReference type="PANTHER" id="PTHR43784">
    <property type="entry name" value="GDSL-LIKE LIPASE/ACYLHYDROLASE, PUTATIVE (AFU_ORTHOLOGUE AFUA_2G00820)-RELATED"/>
    <property type="match status" value="1"/>
</dbReference>
<dbReference type="InterPro" id="IPR036514">
    <property type="entry name" value="SGNH_hydro_sf"/>
</dbReference>
<feature type="signal peptide" evidence="1">
    <location>
        <begin position="1"/>
        <end position="22"/>
    </location>
</feature>
<dbReference type="SUPFAM" id="SSF52266">
    <property type="entry name" value="SGNH hydrolase"/>
    <property type="match status" value="1"/>
</dbReference>
<evidence type="ECO:0000313" key="3">
    <source>
        <dbReference type="EMBL" id="CAA0119565.1"/>
    </source>
</evidence>
<dbReference type="Proteomes" id="UP000430146">
    <property type="component" value="Unassembled WGS sequence"/>
</dbReference>
<dbReference type="AlphaFoldDB" id="A0A5S9QNI7"/>
<proteinExistence type="predicted"/>
<dbReference type="Pfam" id="PF13472">
    <property type="entry name" value="Lipase_GDSL_2"/>
    <property type="match status" value="1"/>
</dbReference>
<evidence type="ECO:0000256" key="1">
    <source>
        <dbReference type="SAM" id="SignalP"/>
    </source>
</evidence>
<dbReference type="EMBL" id="CACSIP010000017">
    <property type="protein sequence ID" value="CAA0119565.1"/>
    <property type="molecule type" value="Genomic_DNA"/>
</dbReference>
<accession>A0A5S9QNI7</accession>